<accession>A0A918R3K5</accession>
<evidence type="ECO:0000313" key="2">
    <source>
        <dbReference type="EMBL" id="GGZ85430.1"/>
    </source>
</evidence>
<dbReference type="Proteomes" id="UP000623010">
    <property type="component" value="Unassembled WGS sequence"/>
</dbReference>
<dbReference type="AlphaFoldDB" id="A0A918R3K5"/>
<sequence length="101" mass="10014">MLGGLNAEPSGSAADGCGTFRPSGTANSEVTSDSGTARGTASPSGIANSQVVDASPSPSTVPTGGRNALLASSDCGVRSSASVTGQRSLNDTFRKPQYVHR</sequence>
<reference evidence="2" key="2">
    <citation type="submission" date="2020-09" db="EMBL/GenBank/DDBJ databases">
        <authorList>
            <person name="Sun Q."/>
            <person name="Ohkuma M."/>
        </authorList>
    </citation>
    <scope>NUCLEOTIDE SEQUENCE</scope>
    <source>
        <strain evidence="2">JCM 5016</strain>
    </source>
</reference>
<organism evidence="2 3">
    <name type="scientific">Streptomyces echinoruber</name>
    <dbReference type="NCBI Taxonomy" id="68898"/>
    <lineage>
        <taxon>Bacteria</taxon>
        <taxon>Bacillati</taxon>
        <taxon>Actinomycetota</taxon>
        <taxon>Actinomycetes</taxon>
        <taxon>Kitasatosporales</taxon>
        <taxon>Streptomycetaceae</taxon>
        <taxon>Streptomyces</taxon>
    </lineage>
</organism>
<comment type="caution">
    <text evidence="2">The sequence shown here is derived from an EMBL/GenBank/DDBJ whole genome shotgun (WGS) entry which is preliminary data.</text>
</comment>
<proteinExistence type="predicted"/>
<gene>
    <name evidence="2" type="ORF">GCM10010389_24620</name>
</gene>
<dbReference type="EMBL" id="BMWH01000007">
    <property type="protein sequence ID" value="GGZ85430.1"/>
    <property type="molecule type" value="Genomic_DNA"/>
</dbReference>
<protein>
    <submittedName>
        <fullName evidence="2">Uncharacterized protein</fullName>
    </submittedName>
</protein>
<keyword evidence="3" id="KW-1185">Reference proteome</keyword>
<feature type="compositionally biased region" description="Polar residues" evidence="1">
    <location>
        <begin position="22"/>
        <end position="62"/>
    </location>
</feature>
<name>A0A918R3K5_9ACTN</name>
<evidence type="ECO:0000256" key="1">
    <source>
        <dbReference type="SAM" id="MobiDB-lite"/>
    </source>
</evidence>
<feature type="compositionally biased region" description="Polar residues" evidence="1">
    <location>
        <begin position="79"/>
        <end position="91"/>
    </location>
</feature>
<evidence type="ECO:0000313" key="3">
    <source>
        <dbReference type="Proteomes" id="UP000623010"/>
    </source>
</evidence>
<reference evidence="2" key="1">
    <citation type="journal article" date="2014" name="Int. J. Syst. Evol. Microbiol.">
        <title>Complete genome sequence of Corynebacterium casei LMG S-19264T (=DSM 44701T), isolated from a smear-ripened cheese.</title>
        <authorList>
            <consortium name="US DOE Joint Genome Institute (JGI-PGF)"/>
            <person name="Walter F."/>
            <person name="Albersmeier A."/>
            <person name="Kalinowski J."/>
            <person name="Ruckert C."/>
        </authorList>
    </citation>
    <scope>NUCLEOTIDE SEQUENCE</scope>
    <source>
        <strain evidence="2">JCM 5016</strain>
    </source>
</reference>
<feature type="region of interest" description="Disordered" evidence="1">
    <location>
        <begin position="1"/>
        <end position="101"/>
    </location>
</feature>